<reference evidence="8 9" key="1">
    <citation type="submission" date="2024-06" db="EMBL/GenBank/DDBJ databases">
        <title>Genomic Encyclopedia of Type Strains, Phase IV (KMG-IV): sequencing the most valuable type-strain genomes for metagenomic binning, comparative biology and taxonomic classification.</title>
        <authorList>
            <person name="Goeker M."/>
        </authorList>
    </citation>
    <scope>NUCLEOTIDE SEQUENCE [LARGE SCALE GENOMIC DNA]</scope>
    <source>
        <strain evidence="8 9">DSM 21460</strain>
    </source>
</reference>
<sequence length="764" mass="87676">MMFFISVILGVIIGIFTDNMWYALLCTLFYGVINSKLFKIKYVFIYSLIFLCVFINYNRKLYNLESFKGEVTGRVISVKNKSTVLKTDTINGKKFKTKILFYDKLNEYSKYKIFGNFAAPDEAMNEGNFNANLNYKSQGIYLIGKIDDIIEYNSNSSNQIFGNFYIRKAQNIFDKHLNNRNARLLKSIILGDRTNLLEYQNQRFKELGLSHLLAVSGLHIGILALFLNISLIKITGNKKITDILTLIIIGLYIYSIGFPISVVRAYLFFILYKLNLYFSVDLRSKDVFFISLGLILFVNPLAIYSLSLIMSYGAIFAIIFLYPKIKSYFTVNNLFVESILISLSVIIMLYPILVYNFGYISFLVLAANVIIVPIYSIIIALGFILSVGIIPGIVGNIENFLLNSVYGLESLLLKFNFLSLNNLSFNINYLGLYYFAILSFYFKDYKYNIISRSRFVIFIYIFTILLNIGMTNINQYYAYAQKHIYVGQGDCTLIMYKGHNYLIDTGGSKMKNKFAERFLFPVFNYNGIRNIDAIFISHFDEDHVGNLSKIIDNYKVHKIYLSYIPEDISILKKAQKNSKLKLLDKNDILFLNDSIKIKVLSDNNLVKNADANDKSLVFMVQYGEYKSLFTGDISENIEKNIDEDIDILKVAHHGSKTSTGEEFLNRTTPKLAIISSGRDNIFGHPHQEVTTRLQEKNIKFLNTKDCGQVSIYINRGGSCNVDKFLDKTSINIYTLSVIILKSLILFILAKGEYELQKNLFSRYS</sequence>
<dbReference type="SUPFAM" id="SSF56281">
    <property type="entry name" value="Metallo-hydrolase/oxidoreductase"/>
    <property type="match status" value="1"/>
</dbReference>
<comment type="caution">
    <text evidence="8">The sequence shown here is derived from an EMBL/GenBank/DDBJ whole genome shotgun (WGS) entry which is preliminary data.</text>
</comment>
<evidence type="ECO:0000256" key="3">
    <source>
        <dbReference type="ARBA" id="ARBA00022692"/>
    </source>
</evidence>
<dbReference type="InterPro" id="IPR035681">
    <property type="entry name" value="ComA-like_MBL"/>
</dbReference>
<dbReference type="InterPro" id="IPR036866">
    <property type="entry name" value="RibonucZ/Hydroxyglut_hydro"/>
</dbReference>
<protein>
    <submittedName>
        <fullName evidence="8">Competence protein ComEC</fullName>
    </submittedName>
</protein>
<feature type="transmembrane region" description="Helical" evidence="6">
    <location>
        <begin position="454"/>
        <end position="473"/>
    </location>
</feature>
<evidence type="ECO:0000313" key="9">
    <source>
        <dbReference type="Proteomes" id="UP001549162"/>
    </source>
</evidence>
<feature type="transmembrane region" description="Helical" evidence="6">
    <location>
        <begin position="289"/>
        <end position="322"/>
    </location>
</feature>
<feature type="transmembrane region" description="Helical" evidence="6">
    <location>
        <begin position="359"/>
        <end position="388"/>
    </location>
</feature>
<dbReference type="CDD" id="cd07731">
    <property type="entry name" value="ComA-like_MBL-fold"/>
    <property type="match status" value="1"/>
</dbReference>
<proteinExistence type="predicted"/>
<dbReference type="RefSeq" id="WP_354367552.1">
    <property type="nucleotide sequence ID" value="NZ_JBEPMA010000004.1"/>
</dbReference>
<feature type="transmembrane region" description="Helical" evidence="6">
    <location>
        <begin position="423"/>
        <end position="442"/>
    </location>
</feature>
<keyword evidence="3 6" id="KW-0812">Transmembrane</keyword>
<dbReference type="InterPro" id="IPR001279">
    <property type="entry name" value="Metallo-B-lactamas"/>
</dbReference>
<organism evidence="8 9">
    <name type="scientific">Peptoniphilus olsenii</name>
    <dbReference type="NCBI Taxonomy" id="411570"/>
    <lineage>
        <taxon>Bacteria</taxon>
        <taxon>Bacillati</taxon>
        <taxon>Bacillota</taxon>
        <taxon>Tissierellia</taxon>
        <taxon>Tissierellales</taxon>
        <taxon>Peptoniphilaceae</taxon>
        <taxon>Peptoniphilus</taxon>
    </lineage>
</organism>
<accession>A0ABV2J906</accession>
<evidence type="ECO:0000256" key="4">
    <source>
        <dbReference type="ARBA" id="ARBA00022989"/>
    </source>
</evidence>
<keyword evidence="4 6" id="KW-1133">Transmembrane helix</keyword>
<evidence type="ECO:0000313" key="8">
    <source>
        <dbReference type="EMBL" id="MET3617266.1"/>
    </source>
</evidence>
<dbReference type="NCBIfam" id="TIGR00360">
    <property type="entry name" value="ComEC_N-term"/>
    <property type="match status" value="1"/>
</dbReference>
<feature type="domain" description="Metallo-beta-lactamase" evidence="7">
    <location>
        <begin position="488"/>
        <end position="678"/>
    </location>
</feature>
<dbReference type="EMBL" id="JBEPMA010000004">
    <property type="protein sequence ID" value="MET3617266.1"/>
    <property type="molecule type" value="Genomic_DNA"/>
</dbReference>
<dbReference type="Pfam" id="PF03772">
    <property type="entry name" value="Competence"/>
    <property type="match status" value="1"/>
</dbReference>
<evidence type="ECO:0000256" key="2">
    <source>
        <dbReference type="ARBA" id="ARBA00022475"/>
    </source>
</evidence>
<dbReference type="Proteomes" id="UP001549162">
    <property type="component" value="Unassembled WGS sequence"/>
</dbReference>
<keyword evidence="2" id="KW-1003">Cell membrane</keyword>
<gene>
    <name evidence="8" type="ORF">ABID14_000895</name>
</gene>
<feature type="transmembrane region" description="Helical" evidence="6">
    <location>
        <begin position="40"/>
        <end position="57"/>
    </location>
</feature>
<feature type="transmembrane region" description="Helical" evidence="6">
    <location>
        <begin position="334"/>
        <end position="353"/>
    </location>
</feature>
<dbReference type="Pfam" id="PF00753">
    <property type="entry name" value="Lactamase_B"/>
    <property type="match status" value="1"/>
</dbReference>
<feature type="transmembrane region" description="Helical" evidence="6">
    <location>
        <begin position="243"/>
        <end position="269"/>
    </location>
</feature>
<dbReference type="Gene3D" id="3.60.15.10">
    <property type="entry name" value="Ribonuclease Z/Hydroxyacylglutathione hydrolase-like"/>
    <property type="match status" value="1"/>
</dbReference>
<feature type="transmembrane region" description="Helical" evidence="6">
    <location>
        <begin position="209"/>
        <end position="231"/>
    </location>
</feature>
<keyword evidence="9" id="KW-1185">Reference proteome</keyword>
<evidence type="ECO:0000256" key="1">
    <source>
        <dbReference type="ARBA" id="ARBA00004651"/>
    </source>
</evidence>
<feature type="transmembrane region" description="Helical" evidence="6">
    <location>
        <begin position="6"/>
        <end position="33"/>
    </location>
</feature>
<dbReference type="PANTHER" id="PTHR30619">
    <property type="entry name" value="DNA INTERNALIZATION/COMPETENCE PROTEIN COMEC/REC2"/>
    <property type="match status" value="1"/>
</dbReference>
<name>A0ABV2J906_9FIRM</name>
<evidence type="ECO:0000256" key="6">
    <source>
        <dbReference type="SAM" id="Phobius"/>
    </source>
</evidence>
<dbReference type="NCBIfam" id="TIGR00361">
    <property type="entry name" value="ComEC_Rec2"/>
    <property type="match status" value="1"/>
</dbReference>
<keyword evidence="5 6" id="KW-0472">Membrane</keyword>
<dbReference type="PANTHER" id="PTHR30619:SF7">
    <property type="entry name" value="BETA-LACTAMASE DOMAIN PROTEIN"/>
    <property type="match status" value="1"/>
</dbReference>
<dbReference type="InterPro" id="IPR004477">
    <property type="entry name" value="ComEC_N"/>
</dbReference>
<dbReference type="InterPro" id="IPR004797">
    <property type="entry name" value="Competence_ComEC/Rec2"/>
</dbReference>
<dbReference type="SMART" id="SM00849">
    <property type="entry name" value="Lactamase_B"/>
    <property type="match status" value="1"/>
</dbReference>
<evidence type="ECO:0000256" key="5">
    <source>
        <dbReference type="ARBA" id="ARBA00023136"/>
    </source>
</evidence>
<comment type="subcellular location">
    <subcellularLocation>
        <location evidence="1">Cell membrane</location>
        <topology evidence="1">Multi-pass membrane protein</topology>
    </subcellularLocation>
</comment>
<evidence type="ECO:0000259" key="7">
    <source>
        <dbReference type="SMART" id="SM00849"/>
    </source>
</evidence>
<dbReference type="InterPro" id="IPR052159">
    <property type="entry name" value="Competence_DNA_uptake"/>
</dbReference>